<feature type="coiled-coil region" evidence="1">
    <location>
        <begin position="51"/>
        <end position="78"/>
    </location>
</feature>
<sequence>MFDKYDSFNEFYGDVCDNPKDKVERHLAVWQKKNICFGGKGSAPDPNPGMLASAEAAKTAADAQREIAREQLDFYKKQYEDLKPVLTEVLQGQVTTQEESMRQAKEYEDYMKGTFRPLEQKLTDEAMKYSTEAEREKLARGAIADTASAFANMRGQAQRQSRASGVNPNSGRFAALNQQLNLQEALARAGAATGAREAAVDKGRAMTYDAAALGRGLPSNVTASFGTGISAGQGATNSAMAPGNIMGQGYQGYSQQMAGAQQGYGTAGGIYGQEFGARMQGYNAQQQADAALWGGLGQLGGMAFGGTKGFGLFKGNADGGEISTPWNRKAIGMHEGPGPVSGPGGPVDDKIPAMLSDGEYVIPADTVKKIGKKNLDKLVKQTHTPAEVQRRRKALKGKK</sequence>
<name>A0A0S8K117_UNCW3</name>
<gene>
    <name evidence="2" type="ORF">AMJ74_01370</name>
</gene>
<keyword evidence="1" id="KW-0175">Coiled coil</keyword>
<protein>
    <submittedName>
        <fullName evidence="2">Uncharacterized protein</fullName>
    </submittedName>
</protein>
<dbReference type="EMBL" id="LJVE01000014">
    <property type="protein sequence ID" value="KPL15440.1"/>
    <property type="molecule type" value="Genomic_DNA"/>
</dbReference>
<evidence type="ECO:0000313" key="2">
    <source>
        <dbReference type="EMBL" id="KPL15440.1"/>
    </source>
</evidence>
<comment type="caution">
    <text evidence="2">The sequence shown here is derived from an EMBL/GenBank/DDBJ whole genome shotgun (WGS) entry which is preliminary data.</text>
</comment>
<accession>A0A0S8K117</accession>
<evidence type="ECO:0000313" key="3">
    <source>
        <dbReference type="Proteomes" id="UP000050975"/>
    </source>
</evidence>
<proteinExistence type="predicted"/>
<organism evidence="2 3">
    <name type="scientific">candidate division WOR_3 bacterium SM1_77</name>
    <dbReference type="NCBI Taxonomy" id="1703778"/>
    <lineage>
        <taxon>Bacteria</taxon>
        <taxon>Bacteria division WOR-3</taxon>
    </lineage>
</organism>
<evidence type="ECO:0000256" key="1">
    <source>
        <dbReference type="SAM" id="Coils"/>
    </source>
</evidence>
<dbReference type="Proteomes" id="UP000050975">
    <property type="component" value="Unassembled WGS sequence"/>
</dbReference>
<reference evidence="2 3" key="1">
    <citation type="journal article" date="2015" name="Microbiome">
        <title>Genomic resolution of linkages in carbon, nitrogen, and sulfur cycling among widespread estuary sediment bacteria.</title>
        <authorList>
            <person name="Baker B.J."/>
            <person name="Lazar C.S."/>
            <person name="Teske A.P."/>
            <person name="Dick G.J."/>
        </authorList>
    </citation>
    <scope>NUCLEOTIDE SEQUENCE [LARGE SCALE GENOMIC DNA]</scope>
    <source>
        <strain evidence="2">SM1_77</strain>
    </source>
</reference>
<dbReference type="AlphaFoldDB" id="A0A0S8K117"/>